<protein>
    <submittedName>
        <fullName evidence="2">Uncharacterized protein</fullName>
    </submittedName>
</protein>
<evidence type="ECO:0000256" key="1">
    <source>
        <dbReference type="SAM" id="MobiDB-lite"/>
    </source>
</evidence>
<gene>
    <name evidence="2" type="ORF">A2140_05065</name>
</gene>
<accession>A0A1F6SWZ2</accession>
<sequence>MTGIGKSISGYIFVFLVCSLAVTGVMAGGIGNKAQGLDNKLGVRFQSPVTANMRPGSQVQAVVTNPDKLKGLGLGQARQGDRVTLVKGQGDAFTVRLGGQSAPMMLLGDGSVRHMRQRIGTQAPSGLPAHQKGAPLKMQTAPMQK</sequence>
<dbReference type="Proteomes" id="UP000178379">
    <property type="component" value="Unassembled WGS sequence"/>
</dbReference>
<proteinExistence type="predicted"/>
<dbReference type="EMBL" id="MFSQ01000145">
    <property type="protein sequence ID" value="OGI37471.1"/>
    <property type="molecule type" value="Genomic_DNA"/>
</dbReference>
<feature type="region of interest" description="Disordered" evidence="1">
    <location>
        <begin position="122"/>
        <end position="145"/>
    </location>
</feature>
<dbReference type="AlphaFoldDB" id="A0A1F6SWZ2"/>
<reference evidence="2 3" key="1">
    <citation type="journal article" date="2016" name="Nat. Commun.">
        <title>Thousands of microbial genomes shed light on interconnected biogeochemical processes in an aquifer system.</title>
        <authorList>
            <person name="Anantharaman K."/>
            <person name="Brown C.T."/>
            <person name="Hug L.A."/>
            <person name="Sharon I."/>
            <person name="Castelle C.J."/>
            <person name="Probst A.J."/>
            <person name="Thomas B.C."/>
            <person name="Singh A."/>
            <person name="Wilkins M.J."/>
            <person name="Karaoz U."/>
            <person name="Brodie E.L."/>
            <person name="Williams K.H."/>
            <person name="Hubbard S.S."/>
            <person name="Banfield J.F."/>
        </authorList>
    </citation>
    <scope>NUCLEOTIDE SEQUENCE [LARGE SCALE GENOMIC DNA]</scope>
</reference>
<organism evidence="2 3">
    <name type="scientific">Candidatus Muproteobacteria bacterium RBG_16_62_13</name>
    <dbReference type="NCBI Taxonomy" id="1817756"/>
    <lineage>
        <taxon>Bacteria</taxon>
        <taxon>Pseudomonadati</taxon>
        <taxon>Pseudomonadota</taxon>
        <taxon>Candidatus Muproteobacteria</taxon>
    </lineage>
</organism>
<evidence type="ECO:0000313" key="2">
    <source>
        <dbReference type="EMBL" id="OGI37471.1"/>
    </source>
</evidence>
<name>A0A1F6SWZ2_9PROT</name>
<comment type="caution">
    <text evidence="2">The sequence shown here is derived from an EMBL/GenBank/DDBJ whole genome shotgun (WGS) entry which is preliminary data.</text>
</comment>
<evidence type="ECO:0000313" key="3">
    <source>
        <dbReference type="Proteomes" id="UP000178379"/>
    </source>
</evidence>